<keyword evidence="5" id="KW-0813">Transport</keyword>
<evidence type="ECO:0000256" key="1">
    <source>
        <dbReference type="ARBA" id="ARBA00001977"/>
    </source>
</evidence>
<organism evidence="11 12">
    <name type="scientific">Lineolata rhizophorae</name>
    <dbReference type="NCBI Taxonomy" id="578093"/>
    <lineage>
        <taxon>Eukaryota</taxon>
        <taxon>Fungi</taxon>
        <taxon>Dikarya</taxon>
        <taxon>Ascomycota</taxon>
        <taxon>Pezizomycotina</taxon>
        <taxon>Dothideomycetes</taxon>
        <taxon>Dothideomycetes incertae sedis</taxon>
        <taxon>Lineolatales</taxon>
        <taxon>Lineolataceae</taxon>
        <taxon>Lineolata</taxon>
    </lineage>
</organism>
<dbReference type="OrthoDB" id="1743802at2759"/>
<dbReference type="GO" id="GO:0003729">
    <property type="term" value="F:mRNA binding"/>
    <property type="evidence" value="ECO:0007669"/>
    <property type="project" value="InterPro"/>
</dbReference>
<evidence type="ECO:0000256" key="7">
    <source>
        <dbReference type="ARBA" id="ARBA00022816"/>
    </source>
</evidence>
<evidence type="ECO:0000256" key="9">
    <source>
        <dbReference type="ARBA" id="ARBA00023242"/>
    </source>
</evidence>
<evidence type="ECO:0000313" key="11">
    <source>
        <dbReference type="EMBL" id="KAF2454416.1"/>
    </source>
</evidence>
<feature type="compositionally biased region" description="Low complexity" evidence="10">
    <location>
        <begin position="1"/>
        <end position="17"/>
    </location>
</feature>
<feature type="compositionally biased region" description="Basic residues" evidence="10">
    <location>
        <begin position="20"/>
        <end position="42"/>
    </location>
</feature>
<comment type="function">
    <text evidence="1">Required for efficient assembly and nuclear export of the 60S ribosomal subunit.</text>
</comment>
<name>A0A6A6NRQ3_9PEZI</name>
<dbReference type="GO" id="GO:0042273">
    <property type="term" value="P:ribosomal large subunit biogenesis"/>
    <property type="evidence" value="ECO:0007669"/>
    <property type="project" value="InterPro"/>
</dbReference>
<dbReference type="InterPro" id="IPR037650">
    <property type="entry name" value="Loc1"/>
</dbReference>
<gene>
    <name evidence="11" type="ORF">BDY21DRAFT_366190</name>
</gene>
<dbReference type="GO" id="GO:0030687">
    <property type="term" value="C:preribosome, large subunit precursor"/>
    <property type="evidence" value="ECO:0007669"/>
    <property type="project" value="TreeGrafter"/>
</dbReference>
<evidence type="ECO:0000256" key="10">
    <source>
        <dbReference type="SAM" id="MobiDB-lite"/>
    </source>
</evidence>
<evidence type="ECO:0000256" key="3">
    <source>
        <dbReference type="ARBA" id="ARBA00008132"/>
    </source>
</evidence>
<dbReference type="GO" id="GO:0008298">
    <property type="term" value="P:intracellular mRNA localization"/>
    <property type="evidence" value="ECO:0007669"/>
    <property type="project" value="TreeGrafter"/>
</dbReference>
<comment type="subunit">
    <text evidence="4">Component of the 66S pre-ribosomal particle.</text>
</comment>
<keyword evidence="6" id="KW-0690">Ribosome biogenesis</keyword>
<dbReference type="EMBL" id="MU001691">
    <property type="protein sequence ID" value="KAF2454416.1"/>
    <property type="molecule type" value="Genomic_DNA"/>
</dbReference>
<evidence type="ECO:0000256" key="5">
    <source>
        <dbReference type="ARBA" id="ARBA00022448"/>
    </source>
</evidence>
<keyword evidence="9" id="KW-0539">Nucleus</keyword>
<feature type="compositionally biased region" description="Basic and acidic residues" evidence="10">
    <location>
        <begin position="94"/>
        <end position="137"/>
    </location>
</feature>
<accession>A0A6A6NRQ3</accession>
<dbReference type="PANTHER" id="PTHR28028">
    <property type="entry name" value="60S RIBOSOMAL SUBUNIT ASSEMBLY/EXPORT PROTEIN LOC1"/>
    <property type="match status" value="1"/>
</dbReference>
<evidence type="ECO:0000256" key="6">
    <source>
        <dbReference type="ARBA" id="ARBA00022517"/>
    </source>
</evidence>
<evidence type="ECO:0000256" key="2">
    <source>
        <dbReference type="ARBA" id="ARBA00004604"/>
    </source>
</evidence>
<keyword evidence="8" id="KW-0175">Coiled coil</keyword>
<feature type="region of interest" description="Disordered" evidence="10">
    <location>
        <begin position="94"/>
        <end position="172"/>
    </location>
</feature>
<dbReference type="GO" id="GO:0005730">
    <property type="term" value="C:nucleolus"/>
    <property type="evidence" value="ECO:0007669"/>
    <property type="project" value="UniProtKB-SubCell"/>
</dbReference>
<dbReference type="PANTHER" id="PTHR28028:SF1">
    <property type="entry name" value="60S RIBOSOMAL SUBUNIT ASSEMBLY_EXPORT PROTEIN LOC1"/>
    <property type="match status" value="1"/>
</dbReference>
<keyword evidence="12" id="KW-1185">Reference proteome</keyword>
<protein>
    <recommendedName>
        <fullName evidence="13">60S ribosomal subunit assembly/export protein loc1</fullName>
    </recommendedName>
</protein>
<proteinExistence type="inferred from homology"/>
<sequence length="172" mass="19246">MAPSRAQSRSGKKSQSGGVAKKHGGQVKTKRLAATTTKKKKERVYTEEELGIPKLNMITPAGIQKPKRGKKGKVFVDDQESMMTILSMVNADKEGQIESKMMKARQMEELREARRKEQEAREERKRHALDETKEELRKRKRKGKPGSAEKPESAPASNGSSKPAKKKKVSFG</sequence>
<feature type="compositionally biased region" description="Basic residues" evidence="10">
    <location>
        <begin position="163"/>
        <end position="172"/>
    </location>
</feature>
<evidence type="ECO:0008006" key="13">
    <source>
        <dbReference type="Google" id="ProtNLM"/>
    </source>
</evidence>
<keyword evidence="7" id="KW-0509">mRNA transport</keyword>
<evidence type="ECO:0000313" key="12">
    <source>
        <dbReference type="Proteomes" id="UP000799766"/>
    </source>
</evidence>
<feature type="region of interest" description="Disordered" evidence="10">
    <location>
        <begin position="1"/>
        <end position="45"/>
    </location>
</feature>
<evidence type="ECO:0000256" key="8">
    <source>
        <dbReference type="ARBA" id="ARBA00023054"/>
    </source>
</evidence>
<dbReference type="AlphaFoldDB" id="A0A6A6NRQ3"/>
<comment type="subcellular location">
    <subcellularLocation>
        <location evidence="2">Nucleus</location>
        <location evidence="2">Nucleolus</location>
    </subcellularLocation>
</comment>
<dbReference type="Proteomes" id="UP000799766">
    <property type="component" value="Unassembled WGS sequence"/>
</dbReference>
<comment type="similarity">
    <text evidence="3">Belongs to the LOC1 family.</text>
</comment>
<evidence type="ECO:0000256" key="4">
    <source>
        <dbReference type="ARBA" id="ARBA00011339"/>
    </source>
</evidence>
<dbReference type="GO" id="GO:0051028">
    <property type="term" value="P:mRNA transport"/>
    <property type="evidence" value="ECO:0007669"/>
    <property type="project" value="UniProtKB-KW"/>
</dbReference>
<reference evidence="11" key="1">
    <citation type="journal article" date="2020" name="Stud. Mycol.">
        <title>101 Dothideomycetes genomes: a test case for predicting lifestyles and emergence of pathogens.</title>
        <authorList>
            <person name="Haridas S."/>
            <person name="Albert R."/>
            <person name="Binder M."/>
            <person name="Bloem J."/>
            <person name="Labutti K."/>
            <person name="Salamov A."/>
            <person name="Andreopoulos B."/>
            <person name="Baker S."/>
            <person name="Barry K."/>
            <person name="Bills G."/>
            <person name="Bluhm B."/>
            <person name="Cannon C."/>
            <person name="Castanera R."/>
            <person name="Culley D."/>
            <person name="Daum C."/>
            <person name="Ezra D."/>
            <person name="Gonzalez J."/>
            <person name="Henrissat B."/>
            <person name="Kuo A."/>
            <person name="Liang C."/>
            <person name="Lipzen A."/>
            <person name="Lutzoni F."/>
            <person name="Magnuson J."/>
            <person name="Mondo S."/>
            <person name="Nolan M."/>
            <person name="Ohm R."/>
            <person name="Pangilinan J."/>
            <person name="Park H.-J."/>
            <person name="Ramirez L."/>
            <person name="Alfaro M."/>
            <person name="Sun H."/>
            <person name="Tritt A."/>
            <person name="Yoshinaga Y."/>
            <person name="Zwiers L.-H."/>
            <person name="Turgeon B."/>
            <person name="Goodwin S."/>
            <person name="Spatafora J."/>
            <person name="Crous P."/>
            <person name="Grigoriev I."/>
        </authorList>
    </citation>
    <scope>NUCLEOTIDE SEQUENCE</scope>
    <source>
        <strain evidence="11">ATCC 16933</strain>
    </source>
</reference>